<organism evidence="2">
    <name type="scientific">Timema bartmani</name>
    <dbReference type="NCBI Taxonomy" id="61472"/>
    <lineage>
        <taxon>Eukaryota</taxon>
        <taxon>Metazoa</taxon>
        <taxon>Ecdysozoa</taxon>
        <taxon>Arthropoda</taxon>
        <taxon>Hexapoda</taxon>
        <taxon>Insecta</taxon>
        <taxon>Pterygota</taxon>
        <taxon>Neoptera</taxon>
        <taxon>Polyneoptera</taxon>
        <taxon>Phasmatodea</taxon>
        <taxon>Timematodea</taxon>
        <taxon>Timematoidea</taxon>
        <taxon>Timematidae</taxon>
        <taxon>Timema</taxon>
    </lineage>
</organism>
<evidence type="ECO:0000256" key="1">
    <source>
        <dbReference type="SAM" id="SignalP"/>
    </source>
</evidence>
<accession>A0A7R9EPM9</accession>
<feature type="signal peptide" evidence="1">
    <location>
        <begin position="1"/>
        <end position="26"/>
    </location>
</feature>
<name>A0A7R9EPM9_9NEOP</name>
<protein>
    <submittedName>
        <fullName evidence="2">Uncharacterized protein</fullName>
    </submittedName>
</protein>
<sequence length="199" mass="21293">MRGEKEMKAVLFSVLFIAGLVTMSSAHHCNNVCAATLCLRITSKDCVKEGGVFNPSNPNLEVHPCICCDSCTINRNVGESCTEIGAGYIVTCVDSACTDGICTLGLRSAQLEGGVEARHMLNQSMKVVLFSVLFIAGLVTMSSANHCNFVCAEVQCENVKVEDCDEQGGQFHPKGSSPEIYPCVCCDTCTVNFSKESTI</sequence>
<reference evidence="2" key="1">
    <citation type="submission" date="2020-11" db="EMBL/GenBank/DDBJ databases">
        <authorList>
            <person name="Tran Van P."/>
        </authorList>
    </citation>
    <scope>NUCLEOTIDE SEQUENCE</scope>
</reference>
<keyword evidence="1" id="KW-0732">Signal</keyword>
<proteinExistence type="predicted"/>
<evidence type="ECO:0000313" key="2">
    <source>
        <dbReference type="EMBL" id="CAD7438698.1"/>
    </source>
</evidence>
<gene>
    <name evidence="2" type="ORF">TBIB3V08_LOCUS1284</name>
</gene>
<dbReference type="AlphaFoldDB" id="A0A7R9EPM9"/>
<dbReference type="EMBL" id="OD564510">
    <property type="protein sequence ID" value="CAD7438698.1"/>
    <property type="molecule type" value="Genomic_DNA"/>
</dbReference>
<feature type="chain" id="PRO_5031470387" evidence="1">
    <location>
        <begin position="27"/>
        <end position="199"/>
    </location>
</feature>